<sequence>MLISITWKGGFPNAVGDCCCFFILKNFNPTVSYILSVSASSGLIALLSTGSKEMDTVISKACIKWVVFCIL</sequence>
<dbReference type="Pfam" id="PF07074">
    <property type="entry name" value="TRAP-gamma"/>
    <property type="match status" value="1"/>
</dbReference>
<proteinExistence type="predicted"/>
<protein>
    <submittedName>
        <fullName evidence="1">Uncharacterized protein</fullName>
    </submittedName>
</protein>
<organism evidence="1">
    <name type="scientific">Xenopus tropicalis</name>
    <name type="common">Western clawed frog</name>
    <name type="synonym">Silurana tropicalis</name>
    <dbReference type="NCBI Taxonomy" id="8364"/>
    <lineage>
        <taxon>Eukaryota</taxon>
        <taxon>Metazoa</taxon>
        <taxon>Chordata</taxon>
        <taxon>Craniata</taxon>
        <taxon>Vertebrata</taxon>
        <taxon>Euteleostomi</taxon>
        <taxon>Amphibia</taxon>
        <taxon>Batrachia</taxon>
        <taxon>Anura</taxon>
        <taxon>Pipoidea</taxon>
        <taxon>Pipidae</taxon>
        <taxon>Xenopodinae</taxon>
        <taxon>Xenopus</taxon>
        <taxon>Silurana</taxon>
    </lineage>
</organism>
<dbReference type="AlphaFoldDB" id="A0A6I8SM95"/>
<dbReference type="GO" id="GO:0006614">
    <property type="term" value="P:SRP-dependent cotranslational protein targeting to membrane"/>
    <property type="evidence" value="ECO:0007669"/>
    <property type="project" value="InterPro"/>
</dbReference>
<dbReference type="GO" id="GO:0016020">
    <property type="term" value="C:membrane"/>
    <property type="evidence" value="ECO:0007669"/>
    <property type="project" value="InterPro"/>
</dbReference>
<accession>A0A6I8SM95</accession>
<dbReference type="InterPro" id="IPR009779">
    <property type="entry name" value="SSR3"/>
</dbReference>
<reference evidence="1" key="2">
    <citation type="submission" date="2020-05" db="UniProtKB">
        <authorList>
            <consortium name="Ensembl"/>
        </authorList>
    </citation>
    <scope>IDENTIFICATION</scope>
</reference>
<reference evidence="1" key="1">
    <citation type="journal article" date="2010" name="Science">
        <title>The genome of the Western clawed frog Xenopus tropicalis.</title>
        <authorList>
            <person name="Hellsten U."/>
            <person name="Harland R.M."/>
            <person name="Gilchrist M.J."/>
            <person name="Hendrix D."/>
            <person name="Jurka J."/>
            <person name="Kapitonov V."/>
            <person name="Ovcharenko I."/>
            <person name="Putnam N.H."/>
            <person name="Shu S."/>
            <person name="Taher L."/>
            <person name="Blitz I.L."/>
            <person name="Blumberg B."/>
            <person name="Dichmann D.S."/>
            <person name="Dubchak I."/>
            <person name="Amaya E."/>
            <person name="Detter J.C."/>
            <person name="Fletcher R."/>
            <person name="Gerhard D.S."/>
            <person name="Goodstein D."/>
            <person name="Graves T."/>
            <person name="Grigoriev I.V."/>
            <person name="Grimwood J."/>
            <person name="Kawashima T."/>
            <person name="Lindquist E."/>
            <person name="Lucas S.M."/>
            <person name="Mead P.E."/>
            <person name="Mitros T."/>
            <person name="Ogino H."/>
            <person name="Ohta Y."/>
            <person name="Poliakov A.V."/>
            <person name="Pollet N."/>
            <person name="Robert J."/>
            <person name="Salamov A."/>
            <person name="Sater A.K."/>
            <person name="Schmutz J."/>
            <person name="Terry A."/>
            <person name="Vize P.D."/>
            <person name="Warren W.C."/>
            <person name="Wells D."/>
            <person name="Wills A."/>
            <person name="Wilson R.K."/>
            <person name="Zimmerman L.B."/>
            <person name="Zorn A.M."/>
            <person name="Grainger R."/>
            <person name="Grammer T."/>
            <person name="Khokha M.K."/>
            <person name="Richardson P.M."/>
            <person name="Rokhsar D.S."/>
        </authorList>
    </citation>
    <scope>NUCLEOTIDE SEQUENCE [LARGE SCALE GENOMIC DNA]</scope>
    <source>
        <strain evidence="1">Nigerian</strain>
    </source>
</reference>
<name>A0A6I8SM95_XENTR</name>
<dbReference type="Ensembl" id="ENSXETT00000078150">
    <property type="protein sequence ID" value="ENSXETP00000099367"/>
    <property type="gene ID" value="ENSXETG00000036876"/>
</dbReference>
<dbReference type="InParanoid" id="A0A6I8SM95"/>
<evidence type="ECO:0000313" key="1">
    <source>
        <dbReference type="Ensembl" id="ENSXETP00000099367"/>
    </source>
</evidence>
<dbReference type="GeneTree" id="ENSGT00990000212485"/>
<dbReference type="Bgee" id="ENSXETG00000036876">
    <property type="expression patterns" value="Expressed in neurula embryo"/>
</dbReference>